<evidence type="ECO:0008006" key="4">
    <source>
        <dbReference type="Google" id="ProtNLM"/>
    </source>
</evidence>
<feature type="transmembrane region" description="Helical" evidence="1">
    <location>
        <begin position="56"/>
        <end position="77"/>
    </location>
</feature>
<feature type="transmembrane region" description="Helical" evidence="1">
    <location>
        <begin position="20"/>
        <end position="44"/>
    </location>
</feature>
<feature type="transmembrane region" description="Helical" evidence="1">
    <location>
        <begin position="84"/>
        <end position="105"/>
    </location>
</feature>
<keyword evidence="1" id="KW-0812">Transmembrane</keyword>
<keyword evidence="3" id="KW-1185">Reference proteome</keyword>
<proteinExistence type="predicted"/>
<evidence type="ECO:0000313" key="2">
    <source>
        <dbReference type="EMBL" id="TCV85835.1"/>
    </source>
</evidence>
<evidence type="ECO:0000313" key="3">
    <source>
        <dbReference type="Proteomes" id="UP000295367"/>
    </source>
</evidence>
<keyword evidence="1" id="KW-1133">Transmembrane helix</keyword>
<feature type="transmembrane region" description="Helical" evidence="1">
    <location>
        <begin position="111"/>
        <end position="133"/>
    </location>
</feature>
<keyword evidence="1" id="KW-0472">Membrane</keyword>
<protein>
    <recommendedName>
        <fullName evidence="4">DoxX-like protein</fullName>
    </recommendedName>
</protein>
<accession>A0A4R3Y151</accession>
<gene>
    <name evidence="2" type="ORF">EDC63_10843</name>
</gene>
<dbReference type="AlphaFoldDB" id="A0A4R3Y151"/>
<name>A0A4R3Y151_9PROT</name>
<evidence type="ECO:0000256" key="1">
    <source>
        <dbReference type="SAM" id="Phobius"/>
    </source>
</evidence>
<sequence>MLDFAKHLITQEHIMKKLNYLLKLVGSIQIFLGLAYLFAPALFLHAMGHSMPQPDIYYPLGMLAARFISYGIALFIISSAPAQHVLWINFMILIQVIDLGVGIFYTSIGVIPLSLSAFPMFNATWIILLLTMWHPMKEPANGIAH</sequence>
<reference evidence="2 3" key="1">
    <citation type="submission" date="2019-03" db="EMBL/GenBank/DDBJ databases">
        <title>Genomic Encyclopedia of Type Strains, Phase IV (KMG-IV): sequencing the most valuable type-strain genomes for metagenomic binning, comparative biology and taxonomic classification.</title>
        <authorList>
            <person name="Goeker M."/>
        </authorList>
    </citation>
    <scope>NUCLEOTIDE SEQUENCE [LARGE SCALE GENOMIC DNA]</scope>
    <source>
        <strain evidence="2 3">DSM 100309</strain>
    </source>
</reference>
<dbReference type="Proteomes" id="UP000295367">
    <property type="component" value="Unassembled WGS sequence"/>
</dbReference>
<organism evidence="2 3">
    <name type="scientific">Sulfurirhabdus autotrophica</name>
    <dbReference type="NCBI Taxonomy" id="1706046"/>
    <lineage>
        <taxon>Bacteria</taxon>
        <taxon>Pseudomonadati</taxon>
        <taxon>Pseudomonadota</taxon>
        <taxon>Betaproteobacteria</taxon>
        <taxon>Nitrosomonadales</taxon>
        <taxon>Sulfuricellaceae</taxon>
        <taxon>Sulfurirhabdus</taxon>
    </lineage>
</organism>
<comment type="caution">
    <text evidence="2">The sequence shown here is derived from an EMBL/GenBank/DDBJ whole genome shotgun (WGS) entry which is preliminary data.</text>
</comment>
<dbReference type="EMBL" id="SMCO01000008">
    <property type="protein sequence ID" value="TCV85835.1"/>
    <property type="molecule type" value="Genomic_DNA"/>
</dbReference>